<reference evidence="3" key="1">
    <citation type="journal article" date="2020" name="Mol. Plant Microbe">
        <title>Rhizobial microsymbionts of the narrowly endemic Oxytropis species growing in Kamchatka are characterized by significant genetic diversity and possess a set of genes that are associated with T3SS and T6SS secretion systems and can affect the development of symbiosis.</title>
        <authorList>
            <person name="Safronova V."/>
            <person name="Guro P."/>
            <person name="Sazanova A."/>
            <person name="Kuznetsova I."/>
            <person name="Belimov A."/>
            <person name="Yakubov V."/>
            <person name="Chirak E."/>
            <person name="Afonin A."/>
            <person name="Gogolev Y."/>
            <person name="Andronov E."/>
            <person name="Tikhonovich I."/>
        </authorList>
    </citation>
    <scope>NUCLEOTIDE SEQUENCE [LARGE SCALE GENOMIC DNA]</scope>
    <source>
        <strain evidence="3">583</strain>
        <plasmid evidence="3">p_1</plasmid>
    </source>
</reference>
<protein>
    <submittedName>
        <fullName evidence="2">Uncharacterized protein</fullName>
    </submittedName>
</protein>
<keyword evidence="2" id="KW-0614">Plasmid</keyword>
<evidence type="ECO:0000313" key="3">
    <source>
        <dbReference type="Proteomes" id="UP000515465"/>
    </source>
</evidence>
<organism evidence="2 3">
    <name type="scientific">Mesorhizobium huakuii</name>
    <dbReference type="NCBI Taxonomy" id="28104"/>
    <lineage>
        <taxon>Bacteria</taxon>
        <taxon>Pseudomonadati</taxon>
        <taxon>Pseudomonadota</taxon>
        <taxon>Alphaproteobacteria</taxon>
        <taxon>Hyphomicrobiales</taxon>
        <taxon>Phyllobacteriaceae</taxon>
        <taxon>Mesorhizobium</taxon>
    </lineage>
</organism>
<feature type="region of interest" description="Disordered" evidence="1">
    <location>
        <begin position="33"/>
        <end position="64"/>
    </location>
</feature>
<name>A0A7G6T5K5_9HYPH</name>
<geneLocation type="plasmid" evidence="2 3">
    <name>p_1</name>
</geneLocation>
<proteinExistence type="predicted"/>
<dbReference type="RefSeq" id="WP_183465765.1">
    <property type="nucleotide sequence ID" value="NZ_CP050299.1"/>
</dbReference>
<evidence type="ECO:0000256" key="1">
    <source>
        <dbReference type="SAM" id="MobiDB-lite"/>
    </source>
</evidence>
<sequence>MKLNSIDQFSMAASMQEYAAVQEQHPGTLPLIPPDATPADDHGGHPDIGGSMRMPPRSGLRSRDGSLWSRVKSAVRKAVGECCVGKPSSGSAQASGKASSSVLRSDDIGYLVGPLWDHHHWDNGGQLMPREIIRELGKLGFLPGQRNQEQPAHFEINGEHYTAEVKLTPNSNVVFGQSREVYLIHHPPRTATPSA</sequence>
<gene>
    <name evidence="2" type="ORF">HB778_38670</name>
</gene>
<dbReference type="Proteomes" id="UP000515465">
    <property type="component" value="Plasmid p_1"/>
</dbReference>
<dbReference type="AlphaFoldDB" id="A0A7G6T5K5"/>
<evidence type="ECO:0000313" key="2">
    <source>
        <dbReference type="EMBL" id="QND62037.1"/>
    </source>
</evidence>
<dbReference type="EMBL" id="CP050299">
    <property type="protein sequence ID" value="QND62037.1"/>
    <property type="molecule type" value="Genomic_DNA"/>
</dbReference>
<accession>A0A7G6T5K5</accession>